<proteinExistence type="predicted"/>
<keyword evidence="3" id="KW-1185">Reference proteome</keyword>
<gene>
    <name evidence="2" type="ORF">NDU88_002307</name>
</gene>
<protein>
    <submittedName>
        <fullName evidence="2">Uncharacterized protein</fullName>
    </submittedName>
</protein>
<evidence type="ECO:0000313" key="2">
    <source>
        <dbReference type="EMBL" id="KAJ1097181.1"/>
    </source>
</evidence>
<evidence type="ECO:0000256" key="1">
    <source>
        <dbReference type="SAM" id="MobiDB-lite"/>
    </source>
</evidence>
<feature type="region of interest" description="Disordered" evidence="1">
    <location>
        <begin position="78"/>
        <end position="99"/>
    </location>
</feature>
<organism evidence="2 3">
    <name type="scientific">Pleurodeles waltl</name>
    <name type="common">Iberian ribbed newt</name>
    <dbReference type="NCBI Taxonomy" id="8319"/>
    <lineage>
        <taxon>Eukaryota</taxon>
        <taxon>Metazoa</taxon>
        <taxon>Chordata</taxon>
        <taxon>Craniata</taxon>
        <taxon>Vertebrata</taxon>
        <taxon>Euteleostomi</taxon>
        <taxon>Amphibia</taxon>
        <taxon>Batrachia</taxon>
        <taxon>Caudata</taxon>
        <taxon>Salamandroidea</taxon>
        <taxon>Salamandridae</taxon>
        <taxon>Pleurodelinae</taxon>
        <taxon>Pleurodeles</taxon>
    </lineage>
</organism>
<dbReference type="Proteomes" id="UP001066276">
    <property type="component" value="Chromosome 10"/>
</dbReference>
<dbReference type="AlphaFoldDB" id="A0AAV7M169"/>
<name>A0AAV7M169_PLEWA</name>
<comment type="caution">
    <text evidence="2">The sequence shown here is derived from an EMBL/GenBank/DDBJ whole genome shotgun (WGS) entry which is preliminary data.</text>
</comment>
<sequence>MQRPGITRLQGDTAHYKLCWSGRSATRWRPPQLRPELSENEAPRCGGSSEDLLTTWLLQVKEWEVCENCGFAGQRAYKRDERREEVSRPRSAEAERSGRTLAVRRWEGRGAAQTPAMRPGSYLVLTGAGGEDSYGADLSRRECLRGTDRGWAIAQIHRSEQTESAWRGGCCNTIGIGGGCEGGHGDSDERCAPLFLFYAYRVGA</sequence>
<evidence type="ECO:0000313" key="3">
    <source>
        <dbReference type="Proteomes" id="UP001066276"/>
    </source>
</evidence>
<reference evidence="2" key="1">
    <citation type="journal article" date="2022" name="bioRxiv">
        <title>Sequencing and chromosome-scale assembly of the giantPleurodeles waltlgenome.</title>
        <authorList>
            <person name="Brown T."/>
            <person name="Elewa A."/>
            <person name="Iarovenko S."/>
            <person name="Subramanian E."/>
            <person name="Araus A.J."/>
            <person name="Petzold A."/>
            <person name="Susuki M."/>
            <person name="Suzuki K.-i.T."/>
            <person name="Hayashi T."/>
            <person name="Toyoda A."/>
            <person name="Oliveira C."/>
            <person name="Osipova E."/>
            <person name="Leigh N.D."/>
            <person name="Simon A."/>
            <person name="Yun M.H."/>
        </authorList>
    </citation>
    <scope>NUCLEOTIDE SEQUENCE</scope>
    <source>
        <strain evidence="2">20211129_DDA</strain>
        <tissue evidence="2">Liver</tissue>
    </source>
</reference>
<dbReference type="EMBL" id="JANPWB010000014">
    <property type="protein sequence ID" value="KAJ1097181.1"/>
    <property type="molecule type" value="Genomic_DNA"/>
</dbReference>
<accession>A0AAV7M169</accession>